<reference evidence="2 3" key="2">
    <citation type="journal article" date="2017" name="Sci. Rep.">
        <title>Ant-infecting Ophiocordyceps genomes reveal a high diversity of potential behavioral manipulation genes and a possible major role for enterotoxins.</title>
        <authorList>
            <person name="de Bekker C."/>
            <person name="Ohm R.A."/>
            <person name="Evans H.C."/>
            <person name="Brachmann A."/>
            <person name="Hughes D.P."/>
        </authorList>
    </citation>
    <scope>NUCLEOTIDE SEQUENCE [LARGE SCALE GENOMIC DNA]</scope>
    <source>
        <strain evidence="2 3">SC16a</strain>
    </source>
</reference>
<organism evidence="2 3">
    <name type="scientific">Ophiocordyceps unilateralis</name>
    <name type="common">Zombie-ant fungus</name>
    <name type="synonym">Torrubia unilateralis</name>
    <dbReference type="NCBI Taxonomy" id="268505"/>
    <lineage>
        <taxon>Eukaryota</taxon>
        <taxon>Fungi</taxon>
        <taxon>Dikarya</taxon>
        <taxon>Ascomycota</taxon>
        <taxon>Pezizomycotina</taxon>
        <taxon>Sordariomycetes</taxon>
        <taxon>Hypocreomycetidae</taxon>
        <taxon>Hypocreales</taxon>
        <taxon>Ophiocordycipitaceae</taxon>
        <taxon>Ophiocordyceps</taxon>
    </lineage>
</organism>
<proteinExistence type="predicted"/>
<dbReference type="AlphaFoldDB" id="A0A2A9PG33"/>
<accession>A0A2A9PG33</accession>
<name>A0A2A9PG33_OPHUN</name>
<comment type="caution">
    <text evidence="2">The sequence shown here is derived from an EMBL/GenBank/DDBJ whole genome shotgun (WGS) entry which is preliminary data.</text>
</comment>
<reference evidence="2 3" key="1">
    <citation type="journal article" date="2015" name="BMC Genomics">
        <title>Gene expression during zombie ant biting behavior reflects the complexity underlying fungal parasitic behavioral manipulation.</title>
        <authorList>
            <person name="de Bekker C."/>
            <person name="Ohm R.A."/>
            <person name="Loreto R.G."/>
            <person name="Sebastian A."/>
            <person name="Albert I."/>
            <person name="Merrow M."/>
            <person name="Brachmann A."/>
            <person name="Hughes D.P."/>
        </authorList>
    </citation>
    <scope>NUCLEOTIDE SEQUENCE [LARGE SCALE GENOMIC DNA]</scope>
    <source>
        <strain evidence="2 3">SC16a</strain>
    </source>
</reference>
<keyword evidence="3" id="KW-1185">Reference proteome</keyword>
<protein>
    <submittedName>
        <fullName evidence="2">Uncharacterized protein</fullName>
    </submittedName>
</protein>
<evidence type="ECO:0000313" key="3">
    <source>
        <dbReference type="Proteomes" id="UP000037136"/>
    </source>
</evidence>
<sequence>MAAVSSKAPIQRFQSQCADVVLRLTMGGDPQVALIRLGSRTDEVDDICDVLKVGTVPPNRSERGGPARLWLAPSPGTSLAVARSLKKAPFREEPSKIRSRAAAEPRGASFKLPSCRGDP</sequence>
<dbReference type="Proteomes" id="UP000037136">
    <property type="component" value="Unassembled WGS sequence"/>
</dbReference>
<feature type="region of interest" description="Disordered" evidence="1">
    <location>
        <begin position="89"/>
        <end position="119"/>
    </location>
</feature>
<gene>
    <name evidence="2" type="ORF">XA68_11764</name>
</gene>
<evidence type="ECO:0000256" key="1">
    <source>
        <dbReference type="SAM" id="MobiDB-lite"/>
    </source>
</evidence>
<evidence type="ECO:0000313" key="2">
    <source>
        <dbReference type="EMBL" id="PFH59872.1"/>
    </source>
</evidence>
<dbReference type="EMBL" id="LAZP02000167">
    <property type="protein sequence ID" value="PFH59872.1"/>
    <property type="molecule type" value="Genomic_DNA"/>
</dbReference>